<keyword evidence="2 7" id="KW-0812">Transmembrane</keyword>
<feature type="transmembrane region" description="Helical" evidence="7">
    <location>
        <begin position="12"/>
        <end position="36"/>
    </location>
</feature>
<organism evidence="11">
    <name type="scientific">Schistosoma curassoni</name>
    <dbReference type="NCBI Taxonomy" id="6186"/>
    <lineage>
        <taxon>Eukaryota</taxon>
        <taxon>Metazoa</taxon>
        <taxon>Spiralia</taxon>
        <taxon>Lophotrochozoa</taxon>
        <taxon>Platyhelminthes</taxon>
        <taxon>Trematoda</taxon>
        <taxon>Digenea</taxon>
        <taxon>Strigeidida</taxon>
        <taxon>Schistosomatoidea</taxon>
        <taxon>Schistosomatidae</taxon>
        <taxon>Schistosoma</taxon>
    </lineage>
</organism>
<evidence type="ECO:0000256" key="3">
    <source>
        <dbReference type="ARBA" id="ARBA00022989"/>
    </source>
</evidence>
<comment type="similarity">
    <text evidence="6">Belongs to the TMEM104 family.</text>
</comment>
<sequence length="583" mass="65394">MSNVPISVGSGYSSLTGFIFLFNIIVGTGVLTLPAAFQEAGWLISVCVVVILCFLSFLTFTFVVEALSITNALLKSKYLRVRKFLSRLKAYFTLGGIVPSDFEITEKYELVRVFSSCNTSFQGQMSLFYFGKVGNVLMYINICAYLYGDLTIYSSAVPKSLRNVICSFNNSRDSLSDSDLCWESSSLTRLDVYRILVVCFGACVCPFLFFNVIRSRWLQLLTVCLRWIGFILMLSFSIERAIILHKNFTIATFHHNVSMYWNPSIYSLLIKSEPVPKPPAFQPQNIPSLFGVCVYVFMCHHSIPGIVTPVRDKSKILCRIFIPVFITVLSFNLLLSTTAIIAFNHIEDIYTLNFLPNNEFIDISQIPYTLALIIGYFLCLFPVFALTSSFPIVGTSLLGNIFSLCNFFSAFGSDRAQNILKYTLPFVVLLPPLGIALITNNVGYLTGFTGAIFGSGMQYIIPALLVFKARRYFTHCVPLKESYLETTTDLQQSDDTTSATVGEQMIQPNSSNNNTENENIMYGSTNDITIPHSVSIIGKCSNHHLLSISMHASPFQNFFWIIIALIWALFCTIIVLIDKIHHL</sequence>
<name>A0A183JDJ3_9TREM</name>
<evidence type="ECO:0000259" key="8">
    <source>
        <dbReference type="Pfam" id="PF01490"/>
    </source>
</evidence>
<evidence type="ECO:0000256" key="2">
    <source>
        <dbReference type="ARBA" id="ARBA00022692"/>
    </source>
</evidence>
<keyword evidence="5" id="KW-0325">Glycoprotein</keyword>
<dbReference type="PANTHER" id="PTHR16189">
    <property type="entry name" value="TRANSMEMBRANE PROTEIN 104-RELATED"/>
    <property type="match status" value="1"/>
</dbReference>
<keyword evidence="3 7" id="KW-1133">Transmembrane helix</keyword>
<dbReference type="Proteomes" id="UP000279833">
    <property type="component" value="Unassembled WGS sequence"/>
</dbReference>
<evidence type="ECO:0000256" key="4">
    <source>
        <dbReference type="ARBA" id="ARBA00023136"/>
    </source>
</evidence>
<dbReference type="STRING" id="6186.A0A183JDJ3"/>
<gene>
    <name evidence="9" type="ORF">SCUD_LOCUS756</name>
</gene>
<proteinExistence type="inferred from homology"/>
<dbReference type="AlphaFoldDB" id="A0A183JDJ3"/>
<feature type="transmembrane region" description="Helical" evidence="7">
    <location>
        <begin position="366"/>
        <end position="398"/>
    </location>
</feature>
<feature type="transmembrane region" description="Helical" evidence="7">
    <location>
        <begin position="558"/>
        <end position="577"/>
    </location>
</feature>
<feature type="transmembrane region" description="Helical" evidence="7">
    <location>
        <begin position="217"/>
        <end position="238"/>
    </location>
</feature>
<evidence type="ECO:0000256" key="7">
    <source>
        <dbReference type="SAM" id="Phobius"/>
    </source>
</evidence>
<evidence type="ECO:0000313" key="11">
    <source>
        <dbReference type="WBParaSite" id="SCUD_0000075501-mRNA-1"/>
    </source>
</evidence>
<feature type="transmembrane region" description="Helical" evidence="7">
    <location>
        <begin position="42"/>
        <end position="74"/>
    </location>
</feature>
<feature type="transmembrane region" description="Helical" evidence="7">
    <location>
        <begin position="444"/>
        <end position="467"/>
    </location>
</feature>
<dbReference type="InterPro" id="IPR013057">
    <property type="entry name" value="AA_transpt_TM"/>
</dbReference>
<evidence type="ECO:0000313" key="9">
    <source>
        <dbReference type="EMBL" id="VDO63628.1"/>
    </source>
</evidence>
<dbReference type="Pfam" id="PF01490">
    <property type="entry name" value="Aa_trans"/>
    <property type="match status" value="1"/>
</dbReference>
<dbReference type="GO" id="GO:0016020">
    <property type="term" value="C:membrane"/>
    <property type="evidence" value="ECO:0007669"/>
    <property type="project" value="UniProtKB-SubCell"/>
</dbReference>
<keyword evidence="10" id="KW-1185">Reference proteome</keyword>
<protein>
    <submittedName>
        <fullName evidence="11">Aa_trans domain-containing protein</fullName>
    </submittedName>
</protein>
<comment type="subcellular location">
    <subcellularLocation>
        <location evidence="1">Membrane</location>
        <topology evidence="1">Multi-pass membrane protein</topology>
    </subcellularLocation>
</comment>
<evidence type="ECO:0000256" key="5">
    <source>
        <dbReference type="ARBA" id="ARBA00023180"/>
    </source>
</evidence>
<evidence type="ECO:0000256" key="1">
    <source>
        <dbReference type="ARBA" id="ARBA00004141"/>
    </source>
</evidence>
<dbReference type="EMBL" id="UZAK01000555">
    <property type="protein sequence ID" value="VDO63628.1"/>
    <property type="molecule type" value="Genomic_DNA"/>
</dbReference>
<reference evidence="9 10" key="2">
    <citation type="submission" date="2018-11" db="EMBL/GenBank/DDBJ databases">
        <authorList>
            <consortium name="Pathogen Informatics"/>
        </authorList>
    </citation>
    <scope>NUCLEOTIDE SEQUENCE [LARGE SCALE GENOMIC DNA]</scope>
    <source>
        <strain evidence="9">Dakar</strain>
        <strain evidence="10">Dakar, Senegal</strain>
    </source>
</reference>
<reference evidence="11" key="1">
    <citation type="submission" date="2016-06" db="UniProtKB">
        <authorList>
            <consortium name="WormBaseParasite"/>
        </authorList>
    </citation>
    <scope>IDENTIFICATION</scope>
</reference>
<accession>A0A183JDJ3</accession>
<keyword evidence="4 7" id="KW-0472">Membrane</keyword>
<feature type="transmembrane region" description="Helical" evidence="7">
    <location>
        <begin position="320"/>
        <end position="346"/>
    </location>
</feature>
<feature type="domain" description="Amino acid transporter transmembrane" evidence="8">
    <location>
        <begin position="13"/>
        <end position="470"/>
    </location>
</feature>
<feature type="transmembrane region" description="Helical" evidence="7">
    <location>
        <begin position="286"/>
        <end position="308"/>
    </location>
</feature>
<feature type="transmembrane region" description="Helical" evidence="7">
    <location>
        <begin position="192"/>
        <end position="210"/>
    </location>
</feature>
<dbReference type="PANTHER" id="PTHR16189:SF0">
    <property type="entry name" value="TRANSMEMBRANE PROTEIN 104"/>
    <property type="match status" value="1"/>
</dbReference>
<evidence type="ECO:0000313" key="10">
    <source>
        <dbReference type="Proteomes" id="UP000279833"/>
    </source>
</evidence>
<evidence type="ECO:0000256" key="6">
    <source>
        <dbReference type="ARBA" id="ARBA00038166"/>
    </source>
</evidence>
<dbReference type="WBParaSite" id="SCUD_0000075501-mRNA-1">
    <property type="protein sequence ID" value="SCUD_0000075501-mRNA-1"/>
    <property type="gene ID" value="SCUD_0000075501"/>
</dbReference>